<reference evidence="2 3" key="1">
    <citation type="submission" date="2020-03" db="EMBL/GenBank/DDBJ databases">
        <title>Vagococcus sp. nov., isolated from beetles.</title>
        <authorList>
            <person name="Hyun D.-W."/>
            <person name="Bae J.-W."/>
        </authorList>
    </citation>
    <scope>NUCLEOTIDE SEQUENCE [LARGE SCALE GENOMIC DNA]</scope>
    <source>
        <strain evidence="2 3">HDW17B</strain>
    </source>
</reference>
<keyword evidence="1" id="KW-0812">Transmembrane</keyword>
<protein>
    <submittedName>
        <fullName evidence="2">Uncharacterized protein</fullName>
    </submittedName>
</protein>
<dbReference type="KEGG" id="vhy:G7082_06140"/>
<evidence type="ECO:0000313" key="2">
    <source>
        <dbReference type="EMBL" id="QIL48124.1"/>
    </source>
</evidence>
<feature type="transmembrane region" description="Helical" evidence="1">
    <location>
        <begin position="21"/>
        <end position="39"/>
    </location>
</feature>
<gene>
    <name evidence="2" type="ORF">G7082_06140</name>
</gene>
<sequence length="155" mass="17680">MNNELLRAKQNAKEKGAPYRAYTYYLSVPIVMILLYGMLLLNISLGSLGHLTLIFTILAHVQGRKLTLLSKKKYVAPCLIYLGEIYTLIIMFAAFDGILLNYDLLLLIAYAIQLAAVIFFILTAKDIKRAYPNMKDEANEAQKRYLEMKRVAKNK</sequence>
<organism evidence="2 3">
    <name type="scientific">Vagococcus hydrophili</name>
    <dbReference type="NCBI Taxonomy" id="2714947"/>
    <lineage>
        <taxon>Bacteria</taxon>
        <taxon>Bacillati</taxon>
        <taxon>Bacillota</taxon>
        <taxon>Bacilli</taxon>
        <taxon>Lactobacillales</taxon>
        <taxon>Enterococcaceae</taxon>
        <taxon>Vagococcus</taxon>
    </lineage>
</organism>
<proteinExistence type="predicted"/>
<feature type="transmembrane region" description="Helical" evidence="1">
    <location>
        <begin position="45"/>
        <end position="62"/>
    </location>
</feature>
<name>A0A6G8AST3_9ENTE</name>
<dbReference type="Proteomes" id="UP000501747">
    <property type="component" value="Chromosome"/>
</dbReference>
<feature type="transmembrane region" description="Helical" evidence="1">
    <location>
        <begin position="104"/>
        <end position="124"/>
    </location>
</feature>
<dbReference type="RefSeq" id="WP_166034272.1">
    <property type="nucleotide sequence ID" value="NZ_CP049887.1"/>
</dbReference>
<keyword evidence="1" id="KW-0472">Membrane</keyword>
<feature type="transmembrane region" description="Helical" evidence="1">
    <location>
        <begin position="74"/>
        <end position="98"/>
    </location>
</feature>
<dbReference type="EMBL" id="CP049887">
    <property type="protein sequence ID" value="QIL48124.1"/>
    <property type="molecule type" value="Genomic_DNA"/>
</dbReference>
<evidence type="ECO:0000256" key="1">
    <source>
        <dbReference type="SAM" id="Phobius"/>
    </source>
</evidence>
<dbReference type="AlphaFoldDB" id="A0A6G8AST3"/>
<accession>A0A6G8AST3</accession>
<evidence type="ECO:0000313" key="3">
    <source>
        <dbReference type="Proteomes" id="UP000501747"/>
    </source>
</evidence>
<keyword evidence="1" id="KW-1133">Transmembrane helix</keyword>
<keyword evidence="3" id="KW-1185">Reference proteome</keyword>